<feature type="region of interest" description="Disordered" evidence="1">
    <location>
        <begin position="295"/>
        <end position="346"/>
    </location>
</feature>
<proteinExistence type="predicted"/>
<feature type="compositionally biased region" description="Basic and acidic residues" evidence="1">
    <location>
        <begin position="438"/>
        <end position="452"/>
    </location>
</feature>
<feature type="compositionally biased region" description="Polar residues" evidence="1">
    <location>
        <begin position="422"/>
        <end position="436"/>
    </location>
</feature>
<feature type="compositionally biased region" description="Basic and acidic residues" evidence="1">
    <location>
        <begin position="527"/>
        <end position="538"/>
    </location>
</feature>
<protein>
    <submittedName>
        <fullName evidence="2">Uncharacterized protein</fullName>
    </submittedName>
</protein>
<feature type="compositionally biased region" description="Polar residues" evidence="1">
    <location>
        <begin position="660"/>
        <end position="670"/>
    </location>
</feature>
<feature type="region of interest" description="Disordered" evidence="1">
    <location>
        <begin position="494"/>
        <end position="538"/>
    </location>
</feature>
<name>A0AAV8XBV5_9CUCU</name>
<feature type="compositionally biased region" description="Low complexity" evidence="1">
    <location>
        <begin position="577"/>
        <end position="587"/>
    </location>
</feature>
<feature type="compositionally biased region" description="Polar residues" evidence="1">
    <location>
        <begin position="625"/>
        <end position="641"/>
    </location>
</feature>
<sequence length="1381" mass="156235">MESQILRAAGNENKERENKSSDSESGGKGVEVTVGDSQITRFTSVTTIELSQTHDNNIDDTVILRRDPATRRSFINKSAYAKLHRTLSPGRSNGGNINSLKEKYEIRKSDLIDVKNETYNKKTIKTETAKARSGPEPAEDGDGSKPASHVKLDEETVQSLKNKYSPGGFGYPKAPPKPSKLPVPKPRSTVKSQIIFPAHRDSLGENVSSRYSLDVGAKSSSKDENANDVRRKNSSSSGEFISIITRSESEASVDKFEKELSLFTMEGKPREKRKAVAFGESFRVDYSAEIRKRKKRRKYRENAAASDNLQNEANTFNRQSPYRHTTDGSVTAKPRENRVARSVSERFGQPKKNHITKDMEEKYAQMHITQFNNIKQTFEHSESPNMPTTQGYVRMDTPMMKNNPGPISYSNMPNIKKFIDTSSSASTLESDKSNVYLSKERTERGESDKNKNDSPNTVSVRFDEVKKDVRETPPRAQELRQDVRLVNPKALIPINSERPLPNPYQNDKIASSPERVRHPSSFTDNTEMTKKQARPRFEETYGTVFDSVEEYKRENDKTAERRALSNSGDLKKPPRSPSLESSKLKLPSNREIVPLSPRIRSPIPHNDVSTEKIIATELLKPVRTPPSTRKNMSTKFSSPSHQKLEVEIDYPENISDKPTPKNTSGTSTYALSAKPPVSPQTPFGRSPESNSSAKRSTSRNSPSFDSSPRRLNQTYPATESAEKIIYLGYDNGLVSFPADQKKVTTDVLIHANASPTPSALLQNRSLSPARPLSVRSPTPVDTGSSPSVTGSPQKEGMRRSVEAYYWKEIKKLKEQENYDLYLYQMQMMPYGYAEDPIAVRRTRSLSPTTHRNSGRRSLSLPRERRPTNAPTETTESPYGRMQPPQPIPEGRAIVNQQPYRRDVTYGRVQEFQPNFRRNAPERRTIEVTTARNAHTLYKPIFKRGSLTTPLQEFPDDLQNKKVSFSNSRADVQSLQSWPTRNGYTQSPPQRRIDGNRRSTVDDDVFLPPTSQPFSDNNDFYVYANKQSNVLYRPSQNDNVYYRSNQNMTSQNQELPPQYAANPAMRHRQDNGQPYEEYAAYGDADAHSVLLRPSSVQPQEPLYGQRQLVPRRMSYDNANSTVGPRRFREPQYVGQRQRTAPPERDPRYGFKREIIVTDEIFGQFGGYVRQTDEDVYFQNKHIQNPVYSSKQSMVEPVYGRSGTKQVFVRDKVCDIYGQIHDRDSPGVSSPPRHMQKTGVLLGELQRSPGSPSVVRQSYGYLPNERFVRNSRLTASANDIAYRRYENGDPRYRGGGGGGDVGGDPRLSHHQDGGGQAPTRPLPPVPVRLSRHDAAKTPEDDDDIKRGTSIGAKNKKRSFFGNFQYLFKKHSYVHNMYLRIDKA</sequence>
<feature type="region of interest" description="Disordered" evidence="1">
    <location>
        <begin position="214"/>
        <end position="237"/>
    </location>
</feature>
<gene>
    <name evidence="2" type="ORF">NQ318_000856</name>
</gene>
<dbReference type="Proteomes" id="UP001162162">
    <property type="component" value="Unassembled WGS sequence"/>
</dbReference>
<feature type="region of interest" description="Disordered" evidence="1">
    <location>
        <begin position="758"/>
        <end position="796"/>
    </location>
</feature>
<evidence type="ECO:0000256" key="1">
    <source>
        <dbReference type="SAM" id="MobiDB-lite"/>
    </source>
</evidence>
<feature type="compositionally biased region" description="Polar residues" evidence="1">
    <location>
        <begin position="966"/>
        <end position="988"/>
    </location>
</feature>
<dbReference type="EMBL" id="JAPWTK010000805">
    <property type="protein sequence ID" value="KAJ8935986.1"/>
    <property type="molecule type" value="Genomic_DNA"/>
</dbReference>
<feature type="region of interest" description="Disordered" evidence="1">
    <location>
        <begin position="1284"/>
        <end position="1326"/>
    </location>
</feature>
<evidence type="ECO:0000313" key="2">
    <source>
        <dbReference type="EMBL" id="KAJ8935986.1"/>
    </source>
</evidence>
<organism evidence="2 3">
    <name type="scientific">Aromia moschata</name>
    <dbReference type="NCBI Taxonomy" id="1265417"/>
    <lineage>
        <taxon>Eukaryota</taxon>
        <taxon>Metazoa</taxon>
        <taxon>Ecdysozoa</taxon>
        <taxon>Arthropoda</taxon>
        <taxon>Hexapoda</taxon>
        <taxon>Insecta</taxon>
        <taxon>Pterygota</taxon>
        <taxon>Neoptera</taxon>
        <taxon>Endopterygota</taxon>
        <taxon>Coleoptera</taxon>
        <taxon>Polyphaga</taxon>
        <taxon>Cucujiformia</taxon>
        <taxon>Chrysomeloidea</taxon>
        <taxon>Cerambycidae</taxon>
        <taxon>Cerambycinae</taxon>
        <taxon>Callichromatini</taxon>
        <taxon>Aromia</taxon>
    </lineage>
</organism>
<feature type="region of interest" description="Disordered" evidence="1">
    <location>
        <begin position="842"/>
        <end position="896"/>
    </location>
</feature>
<feature type="compositionally biased region" description="Polar residues" evidence="1">
    <location>
        <begin position="305"/>
        <end position="329"/>
    </location>
</feature>
<evidence type="ECO:0000313" key="3">
    <source>
        <dbReference type="Proteomes" id="UP001162162"/>
    </source>
</evidence>
<feature type="compositionally biased region" description="Basic and acidic residues" evidence="1">
    <location>
        <begin position="220"/>
        <end position="231"/>
    </location>
</feature>
<accession>A0AAV8XBV5</accession>
<keyword evidence="3" id="KW-1185">Reference proteome</keyword>
<feature type="compositionally biased region" description="Polar residues" evidence="1">
    <location>
        <begin position="775"/>
        <end position="792"/>
    </location>
</feature>
<comment type="caution">
    <text evidence="2">The sequence shown here is derived from an EMBL/GenBank/DDBJ whole genome shotgun (WGS) entry which is preliminary data.</text>
</comment>
<feature type="compositionally biased region" description="Gly residues" evidence="1">
    <location>
        <begin position="1291"/>
        <end position="1300"/>
    </location>
</feature>
<feature type="region of interest" description="Disordered" evidence="1">
    <location>
        <begin position="1"/>
        <end position="35"/>
    </location>
</feature>
<feature type="compositionally biased region" description="Pro residues" evidence="1">
    <location>
        <begin position="173"/>
        <end position="185"/>
    </location>
</feature>
<reference evidence="2" key="1">
    <citation type="journal article" date="2023" name="Insect Mol. Biol.">
        <title>Genome sequencing provides insights into the evolution of gene families encoding plant cell wall-degrading enzymes in longhorned beetles.</title>
        <authorList>
            <person name="Shin N.R."/>
            <person name="Okamura Y."/>
            <person name="Kirsch R."/>
            <person name="Pauchet Y."/>
        </authorList>
    </citation>
    <scope>NUCLEOTIDE SEQUENCE</scope>
    <source>
        <strain evidence="2">AMC_N1</strain>
    </source>
</reference>
<feature type="region of interest" description="Disordered" evidence="1">
    <location>
        <begin position="125"/>
        <end position="188"/>
    </location>
</feature>
<feature type="compositionally biased region" description="Basic and acidic residues" evidence="1">
    <location>
        <begin position="461"/>
        <end position="482"/>
    </location>
</feature>
<feature type="compositionally biased region" description="Basic and acidic residues" evidence="1">
    <location>
        <begin position="990"/>
        <end position="1000"/>
    </location>
</feature>
<feature type="region of interest" description="Disordered" evidence="1">
    <location>
        <begin position="966"/>
        <end position="1011"/>
    </location>
</feature>
<feature type="compositionally biased region" description="Basic and acidic residues" evidence="1">
    <location>
        <begin position="12"/>
        <end position="22"/>
    </location>
</feature>
<feature type="region of interest" description="Disordered" evidence="1">
    <location>
        <begin position="422"/>
        <end position="482"/>
    </location>
</feature>
<feature type="compositionally biased region" description="Polar residues" evidence="1">
    <location>
        <begin position="680"/>
        <end position="712"/>
    </location>
</feature>
<feature type="region of interest" description="Disordered" evidence="1">
    <location>
        <begin position="552"/>
        <end position="712"/>
    </location>
</feature>
<feature type="compositionally biased region" description="Basic and acidic residues" evidence="1">
    <location>
        <begin position="552"/>
        <end position="563"/>
    </location>
</feature>